<feature type="domain" description="PiggyBac transposable element-derived protein" evidence="2">
    <location>
        <begin position="228"/>
        <end position="586"/>
    </location>
</feature>
<feature type="compositionally biased region" description="Basic and acidic residues" evidence="1">
    <location>
        <begin position="109"/>
        <end position="119"/>
    </location>
</feature>
<feature type="compositionally biased region" description="Basic and acidic residues" evidence="1">
    <location>
        <begin position="22"/>
        <end position="34"/>
    </location>
</feature>
<evidence type="ECO:0000313" key="3">
    <source>
        <dbReference type="Proteomes" id="UP000694843"/>
    </source>
</evidence>
<accession>A0A979FWW1</accession>
<proteinExistence type="predicted"/>
<dbReference type="PANTHER" id="PTHR46599">
    <property type="entry name" value="PIGGYBAC TRANSPOSABLE ELEMENT-DERIVED PROTEIN 4"/>
    <property type="match status" value="1"/>
</dbReference>
<dbReference type="InterPro" id="IPR029526">
    <property type="entry name" value="PGBD"/>
</dbReference>
<dbReference type="AlphaFoldDB" id="A0A979FWW1"/>
<dbReference type="GeneID" id="108671238"/>
<feature type="region of interest" description="Disordered" evidence="1">
    <location>
        <begin position="1"/>
        <end position="34"/>
    </location>
</feature>
<evidence type="ECO:0000259" key="2">
    <source>
        <dbReference type="Pfam" id="PF13843"/>
    </source>
</evidence>
<dbReference type="RefSeq" id="XP_047741769.1">
    <property type="nucleotide sequence ID" value="XM_047885813.1"/>
</dbReference>
<protein>
    <submittedName>
        <fullName evidence="4">PiggyBac transposable element-derived protein 4 isoform X2</fullName>
    </submittedName>
</protein>
<organism evidence="3 4">
    <name type="scientific">Hyalella azteca</name>
    <name type="common">Amphipod</name>
    <dbReference type="NCBI Taxonomy" id="294128"/>
    <lineage>
        <taxon>Eukaryota</taxon>
        <taxon>Metazoa</taxon>
        <taxon>Ecdysozoa</taxon>
        <taxon>Arthropoda</taxon>
        <taxon>Crustacea</taxon>
        <taxon>Multicrustacea</taxon>
        <taxon>Malacostraca</taxon>
        <taxon>Eumalacostraca</taxon>
        <taxon>Peracarida</taxon>
        <taxon>Amphipoda</taxon>
        <taxon>Senticaudata</taxon>
        <taxon>Talitrida</taxon>
        <taxon>Talitroidea</taxon>
        <taxon>Hyalellidae</taxon>
        <taxon>Hyalella</taxon>
    </lineage>
</organism>
<name>A0A979FWW1_HYAAZ</name>
<evidence type="ECO:0000313" key="4">
    <source>
        <dbReference type="RefSeq" id="XP_047741769.1"/>
    </source>
</evidence>
<dbReference type="Proteomes" id="UP000694843">
    <property type="component" value="Unplaced"/>
</dbReference>
<sequence>MKTNKSAVSKDTVPPLEMSSDNIKKENASKEDDVTVKEEQIFIKDEEELHFQTSSAQQGCGSQDITAQHEKQDGLQCQAPLNAIKEEQMAEPFGSIHAGISAEEQNFSSDHREDFERPFMTETSSFYSGSKRMKLDKPSSDSDDTILSNDTFSPEGTDGSECDELSDEIELDGEFSDEHDENDIQAVEGLAEQGVWHSANSNERKFPFSGKEELSVTPNPSHEGKIWPIDVYSMFLTNSIIELIVRETNNYADYLQAQPNLTRKTRLNSWTPTDSTEIKKFLGIILYMGLNPQHSMESYWSKSVLFERKCVRDIMVRDRFLILLRTLHFNDSRGPSTSRLDKLLPITRLLLERYQRVYKLNREVVIDETMVPYRGRPIFRQYIPNKCHKYGCKIFKLCSPDGYTWNFEICCGRSESCKNLGSAESVVARLMHPLLGTGMTVYTDNYYTSLPLAKFLLDHKIYLCGTIRSNRKGLPVEVTKAKLKRGEIIGKKNEHDIKVLNWKNKANVLTLTTVPEHTDVLRATGKKTRTGSDVMKPDSVLDYNTRKKAVDLSDQFISFYSPLRKTRKWYRKLCLELLCGCTVVNALLIFNKYCSGLHKWTIVNFRKSIILSLLYGYPMEELLPDGRPSQITGGLPIAHCLNKAPGPIGKTRKRCVGCYKRICQSEGSKVADRKAKKVSTFCEGCSGKPFMCWSCFGSNHNH</sequence>
<keyword evidence="3" id="KW-1185">Reference proteome</keyword>
<dbReference type="Pfam" id="PF13843">
    <property type="entry name" value="DDE_Tnp_1_7"/>
    <property type="match status" value="1"/>
</dbReference>
<reference evidence="4" key="1">
    <citation type="submission" date="2025-08" db="UniProtKB">
        <authorList>
            <consortium name="RefSeq"/>
        </authorList>
    </citation>
    <scope>IDENTIFICATION</scope>
    <source>
        <tissue evidence="4">Whole organism</tissue>
    </source>
</reference>
<evidence type="ECO:0000256" key="1">
    <source>
        <dbReference type="SAM" id="MobiDB-lite"/>
    </source>
</evidence>
<feature type="compositionally biased region" description="Polar residues" evidence="1">
    <location>
        <begin position="145"/>
        <end position="154"/>
    </location>
</feature>
<feature type="region of interest" description="Disordered" evidence="1">
    <location>
        <begin position="104"/>
        <end position="163"/>
    </location>
</feature>
<dbReference type="PANTHER" id="PTHR46599:SF3">
    <property type="entry name" value="PIGGYBAC TRANSPOSABLE ELEMENT-DERIVED PROTEIN 4"/>
    <property type="match status" value="1"/>
</dbReference>
<gene>
    <name evidence="4" type="primary">LOC108671238</name>
</gene>